<sequence length="116" mass="13263">MTFWECWYVAERVGEWRGGCKRTLSGTKTWLARLAGAHDAPSEVSSYNTFVYQVQARNRLRVLASPNQNSRAHGTNFVIIALSKRPKYKEAYVHRTIVIGRVVDVHRGAEDVWVVD</sequence>
<organism evidence="1 2">
    <name type="scientific">Pisolithus tinctorius Marx 270</name>
    <dbReference type="NCBI Taxonomy" id="870435"/>
    <lineage>
        <taxon>Eukaryota</taxon>
        <taxon>Fungi</taxon>
        <taxon>Dikarya</taxon>
        <taxon>Basidiomycota</taxon>
        <taxon>Agaricomycotina</taxon>
        <taxon>Agaricomycetes</taxon>
        <taxon>Agaricomycetidae</taxon>
        <taxon>Boletales</taxon>
        <taxon>Sclerodermatineae</taxon>
        <taxon>Pisolithaceae</taxon>
        <taxon>Pisolithus</taxon>
    </lineage>
</organism>
<dbReference type="EMBL" id="KN832000">
    <property type="protein sequence ID" value="KIN99971.1"/>
    <property type="molecule type" value="Genomic_DNA"/>
</dbReference>
<dbReference type="InParanoid" id="A0A0C3JR61"/>
<keyword evidence="2" id="KW-1185">Reference proteome</keyword>
<evidence type="ECO:0000313" key="2">
    <source>
        <dbReference type="Proteomes" id="UP000054217"/>
    </source>
</evidence>
<dbReference type="Proteomes" id="UP000054217">
    <property type="component" value="Unassembled WGS sequence"/>
</dbReference>
<dbReference type="AlphaFoldDB" id="A0A0C3JR61"/>
<accession>A0A0C3JR61</accession>
<dbReference type="HOGENOM" id="CLU_2102748_0_0_1"/>
<protein>
    <submittedName>
        <fullName evidence="1">Uncharacterized protein</fullName>
    </submittedName>
</protein>
<feature type="non-terminal residue" evidence="1">
    <location>
        <position position="116"/>
    </location>
</feature>
<reference evidence="2" key="2">
    <citation type="submission" date="2015-01" db="EMBL/GenBank/DDBJ databases">
        <title>Evolutionary Origins and Diversification of the Mycorrhizal Mutualists.</title>
        <authorList>
            <consortium name="DOE Joint Genome Institute"/>
            <consortium name="Mycorrhizal Genomics Consortium"/>
            <person name="Kohler A."/>
            <person name="Kuo A."/>
            <person name="Nagy L.G."/>
            <person name="Floudas D."/>
            <person name="Copeland A."/>
            <person name="Barry K.W."/>
            <person name="Cichocki N."/>
            <person name="Veneault-Fourrey C."/>
            <person name="LaButti K."/>
            <person name="Lindquist E.A."/>
            <person name="Lipzen A."/>
            <person name="Lundell T."/>
            <person name="Morin E."/>
            <person name="Murat C."/>
            <person name="Riley R."/>
            <person name="Ohm R."/>
            <person name="Sun H."/>
            <person name="Tunlid A."/>
            <person name="Henrissat B."/>
            <person name="Grigoriev I.V."/>
            <person name="Hibbett D.S."/>
            <person name="Martin F."/>
        </authorList>
    </citation>
    <scope>NUCLEOTIDE SEQUENCE [LARGE SCALE GENOMIC DNA]</scope>
    <source>
        <strain evidence="2">Marx 270</strain>
    </source>
</reference>
<name>A0A0C3JR61_PISTI</name>
<proteinExistence type="predicted"/>
<evidence type="ECO:0000313" key="1">
    <source>
        <dbReference type="EMBL" id="KIN99971.1"/>
    </source>
</evidence>
<reference evidence="1 2" key="1">
    <citation type="submission" date="2014-04" db="EMBL/GenBank/DDBJ databases">
        <authorList>
            <consortium name="DOE Joint Genome Institute"/>
            <person name="Kuo A."/>
            <person name="Kohler A."/>
            <person name="Costa M.D."/>
            <person name="Nagy L.G."/>
            <person name="Floudas D."/>
            <person name="Copeland A."/>
            <person name="Barry K.W."/>
            <person name="Cichocki N."/>
            <person name="Veneault-Fourrey C."/>
            <person name="LaButti K."/>
            <person name="Lindquist E.A."/>
            <person name="Lipzen A."/>
            <person name="Lundell T."/>
            <person name="Morin E."/>
            <person name="Murat C."/>
            <person name="Sun H."/>
            <person name="Tunlid A."/>
            <person name="Henrissat B."/>
            <person name="Grigoriev I.V."/>
            <person name="Hibbett D.S."/>
            <person name="Martin F."/>
            <person name="Nordberg H.P."/>
            <person name="Cantor M.N."/>
            <person name="Hua S.X."/>
        </authorList>
    </citation>
    <scope>NUCLEOTIDE SEQUENCE [LARGE SCALE GENOMIC DNA]</scope>
    <source>
        <strain evidence="1 2">Marx 270</strain>
    </source>
</reference>
<gene>
    <name evidence="1" type="ORF">M404DRAFT_1004288</name>
</gene>